<dbReference type="GO" id="GO:0016020">
    <property type="term" value="C:membrane"/>
    <property type="evidence" value="ECO:0007669"/>
    <property type="project" value="UniProtKB-SubCell"/>
</dbReference>
<evidence type="ECO:0000256" key="12">
    <source>
        <dbReference type="ARBA" id="ARBA00022859"/>
    </source>
</evidence>
<keyword evidence="12" id="KW-0391">Immunity</keyword>
<dbReference type="GO" id="GO:0045087">
    <property type="term" value="P:innate immune response"/>
    <property type="evidence" value="ECO:0007669"/>
    <property type="project" value="UniProtKB-KW"/>
</dbReference>
<dbReference type="InterPro" id="IPR006593">
    <property type="entry name" value="Cyt_b561/ferric_Rdtase_TM"/>
</dbReference>
<evidence type="ECO:0000256" key="15">
    <source>
        <dbReference type="ARBA" id="ARBA00023004"/>
    </source>
</evidence>
<dbReference type="GO" id="GO:0005576">
    <property type="term" value="C:extracellular region"/>
    <property type="evidence" value="ECO:0007669"/>
    <property type="project" value="UniProtKB-SubCell"/>
</dbReference>
<dbReference type="InterPro" id="IPR051237">
    <property type="entry name" value="Ferric-chelate_Red/DefProt"/>
</dbReference>
<dbReference type="CDD" id="cd09628">
    <property type="entry name" value="DOMON_SDR_2_like"/>
    <property type="match status" value="1"/>
</dbReference>
<protein>
    <submittedName>
        <fullName evidence="22">Ferric-chelate reductase 1-like</fullName>
    </submittedName>
</protein>
<comment type="similarity">
    <text evidence="4">Belongs to the insect defense protein family.</text>
</comment>
<dbReference type="PANTHER" id="PTHR45828">
    <property type="entry name" value="CYTOCHROME B561/FERRIC REDUCTASE TRANSMEMBRANE"/>
    <property type="match status" value="1"/>
</dbReference>
<keyword evidence="18" id="KW-0325">Glycoprotein</keyword>
<dbReference type="Proteomes" id="UP000735302">
    <property type="component" value="Unassembled WGS sequence"/>
</dbReference>
<keyword evidence="13" id="KW-0249">Electron transport</keyword>
<evidence type="ECO:0000313" key="22">
    <source>
        <dbReference type="EMBL" id="GFO36501.1"/>
    </source>
</evidence>
<evidence type="ECO:0000256" key="7">
    <source>
        <dbReference type="ARBA" id="ARBA00022525"/>
    </source>
</evidence>
<dbReference type="InterPro" id="IPR002861">
    <property type="entry name" value="Reeler_dom"/>
</dbReference>
<evidence type="ECO:0000256" key="4">
    <source>
        <dbReference type="ARBA" id="ARBA00008501"/>
    </source>
</evidence>
<gene>
    <name evidence="22" type="ORF">PoB_006300600</name>
</gene>
<dbReference type="Pfam" id="PF03351">
    <property type="entry name" value="DOMON"/>
    <property type="match status" value="1"/>
</dbReference>
<dbReference type="GO" id="GO:0042742">
    <property type="term" value="P:defense response to bacterium"/>
    <property type="evidence" value="ECO:0007669"/>
    <property type="project" value="UniProtKB-KW"/>
</dbReference>
<dbReference type="CDD" id="cd08544">
    <property type="entry name" value="Reeler"/>
    <property type="match status" value="1"/>
</dbReference>
<evidence type="ECO:0000259" key="20">
    <source>
        <dbReference type="PROSITE" id="PS50939"/>
    </source>
</evidence>
<feature type="transmembrane region" description="Helical" evidence="19">
    <location>
        <begin position="438"/>
        <end position="458"/>
    </location>
</feature>
<feature type="non-terminal residue" evidence="22">
    <location>
        <position position="464"/>
    </location>
</feature>
<comment type="caution">
    <text evidence="22">The sequence shown here is derived from an EMBL/GenBank/DDBJ whole genome shotgun (WGS) entry which is preliminary data.</text>
</comment>
<keyword evidence="10 19" id="KW-0812">Transmembrane</keyword>
<keyword evidence="11" id="KW-0732">Signal</keyword>
<keyword evidence="23" id="KW-1185">Reference proteome</keyword>
<dbReference type="Gene3D" id="2.60.40.4060">
    <property type="entry name" value="Reeler domain"/>
    <property type="match status" value="1"/>
</dbReference>
<evidence type="ECO:0000256" key="3">
    <source>
        <dbReference type="ARBA" id="ARBA00004613"/>
    </source>
</evidence>
<evidence type="ECO:0000256" key="8">
    <source>
        <dbReference type="ARBA" id="ARBA00022529"/>
    </source>
</evidence>
<evidence type="ECO:0000313" key="23">
    <source>
        <dbReference type="Proteomes" id="UP000735302"/>
    </source>
</evidence>
<evidence type="ECO:0000256" key="6">
    <source>
        <dbReference type="ARBA" id="ARBA00022448"/>
    </source>
</evidence>
<keyword evidence="16" id="KW-0044">Antibiotic</keyword>
<feature type="domain" description="Cytochrome b561" evidence="20">
    <location>
        <begin position="358"/>
        <end position="464"/>
    </location>
</feature>
<keyword evidence="8" id="KW-0929">Antimicrobial</keyword>
<dbReference type="PROSITE" id="PS51257">
    <property type="entry name" value="PROKAR_LIPOPROTEIN"/>
    <property type="match status" value="1"/>
</dbReference>
<evidence type="ECO:0000256" key="17">
    <source>
        <dbReference type="ARBA" id="ARBA00023136"/>
    </source>
</evidence>
<accession>A0AAV4CXB9</accession>
<evidence type="ECO:0000256" key="2">
    <source>
        <dbReference type="ARBA" id="ARBA00004141"/>
    </source>
</evidence>
<name>A0AAV4CXB9_9GAST</name>
<keyword evidence="15" id="KW-0408">Iron</keyword>
<keyword evidence="9" id="KW-0399">Innate immunity</keyword>
<evidence type="ECO:0000256" key="19">
    <source>
        <dbReference type="SAM" id="Phobius"/>
    </source>
</evidence>
<evidence type="ECO:0000256" key="14">
    <source>
        <dbReference type="ARBA" id="ARBA00022989"/>
    </source>
</evidence>
<dbReference type="PANTHER" id="PTHR45828:SF9">
    <property type="entry name" value="CELL WALL INTEGRITY AND STRESS RESPONSE COMPONENT 4-LIKE-RELATED"/>
    <property type="match status" value="1"/>
</dbReference>
<comment type="subcellular location">
    <subcellularLocation>
        <location evidence="2">Membrane</location>
        <topology evidence="2">Multi-pass membrane protein</topology>
    </subcellularLocation>
    <subcellularLocation>
        <location evidence="3">Secreted</location>
    </subcellularLocation>
</comment>
<evidence type="ECO:0000256" key="10">
    <source>
        <dbReference type="ARBA" id="ARBA00022692"/>
    </source>
</evidence>
<dbReference type="PROSITE" id="PS51019">
    <property type="entry name" value="REELIN"/>
    <property type="match status" value="1"/>
</dbReference>
<evidence type="ECO:0000256" key="11">
    <source>
        <dbReference type="ARBA" id="ARBA00022729"/>
    </source>
</evidence>
<organism evidence="22 23">
    <name type="scientific">Plakobranchus ocellatus</name>
    <dbReference type="NCBI Taxonomy" id="259542"/>
    <lineage>
        <taxon>Eukaryota</taxon>
        <taxon>Metazoa</taxon>
        <taxon>Spiralia</taxon>
        <taxon>Lophotrochozoa</taxon>
        <taxon>Mollusca</taxon>
        <taxon>Gastropoda</taxon>
        <taxon>Heterobranchia</taxon>
        <taxon>Euthyneura</taxon>
        <taxon>Panpulmonata</taxon>
        <taxon>Sacoglossa</taxon>
        <taxon>Placobranchoidea</taxon>
        <taxon>Plakobranchidae</taxon>
        <taxon>Plakobranchus</taxon>
    </lineage>
</organism>
<sequence>MARMDLILLSSGIYMICFIGGVSCYSRGAPFSTCLTRYPKHSHTMTQSTDSPFTISFNPSSYKPNEIITVTISDQIEGKPFLGFQTAGFRESDNPLEIVGQFEKFPKEKAKIFTCFGGLKNMVTHQNNEPVTNATFEWRAPPYNAGEIKFKATVVEDYTIFWTDVEANLPISGTVTDDVKAPRYEVVASSPVVDSTDFSDCGETKACFLYPRHCQDNDCVAAVSFQYRDDTDDFVVEMYANADSNPGYVGVGFSRDKNMGDDETFICAAFGPEMSVQHGYNPLKYNERLITRFVSSAEVKHEDGHIQCRFVMQPESNVTRVNQKATESRDSPVLTNILFDKGDAWYIQLAWGDVMADSNVITIHKEMPATTSSKAKIKEADIYRGSAFHVLVQVHAAIMILAWTFLSGIVTVIARHYKDMMPRTRILGTKVWFQLHRALAILVAVMTGIGLAVIFSHYGAKIRK</sequence>
<dbReference type="AlphaFoldDB" id="A0AAV4CXB9"/>
<evidence type="ECO:0000256" key="13">
    <source>
        <dbReference type="ARBA" id="ARBA00022982"/>
    </source>
</evidence>
<feature type="transmembrane region" description="Helical" evidence="19">
    <location>
        <begin position="394"/>
        <end position="417"/>
    </location>
</feature>
<comment type="cofactor">
    <cofactor evidence="1">
        <name>heme b</name>
        <dbReference type="ChEBI" id="CHEBI:60344"/>
    </cofactor>
</comment>
<proteinExistence type="inferred from homology"/>
<keyword evidence="14 19" id="KW-1133">Transmembrane helix</keyword>
<evidence type="ECO:0000256" key="1">
    <source>
        <dbReference type="ARBA" id="ARBA00001970"/>
    </source>
</evidence>
<evidence type="ECO:0000256" key="5">
    <source>
        <dbReference type="ARBA" id="ARBA00009195"/>
    </source>
</evidence>
<dbReference type="InterPro" id="IPR005018">
    <property type="entry name" value="DOMON_domain"/>
</dbReference>
<keyword evidence="6" id="KW-0813">Transport</keyword>
<comment type="similarity">
    <text evidence="5">Belongs to the FRRS1 family.</text>
</comment>
<dbReference type="Pfam" id="PF02014">
    <property type="entry name" value="Reeler"/>
    <property type="match status" value="1"/>
</dbReference>
<evidence type="ECO:0000256" key="9">
    <source>
        <dbReference type="ARBA" id="ARBA00022588"/>
    </source>
</evidence>
<keyword evidence="17 19" id="KW-0472">Membrane</keyword>
<reference evidence="22 23" key="1">
    <citation type="journal article" date="2021" name="Elife">
        <title>Chloroplast acquisition without the gene transfer in kleptoplastic sea slugs, Plakobranchus ocellatus.</title>
        <authorList>
            <person name="Maeda T."/>
            <person name="Takahashi S."/>
            <person name="Yoshida T."/>
            <person name="Shimamura S."/>
            <person name="Takaki Y."/>
            <person name="Nagai Y."/>
            <person name="Toyoda A."/>
            <person name="Suzuki Y."/>
            <person name="Arimoto A."/>
            <person name="Ishii H."/>
            <person name="Satoh N."/>
            <person name="Nishiyama T."/>
            <person name="Hasebe M."/>
            <person name="Maruyama T."/>
            <person name="Minagawa J."/>
            <person name="Obokata J."/>
            <person name="Shigenobu S."/>
        </authorList>
    </citation>
    <scope>NUCLEOTIDE SEQUENCE [LARGE SCALE GENOMIC DNA]</scope>
</reference>
<dbReference type="PROSITE" id="PS50939">
    <property type="entry name" value="CYTOCHROME_B561"/>
    <property type="match status" value="1"/>
</dbReference>
<evidence type="ECO:0000256" key="18">
    <source>
        <dbReference type="ARBA" id="ARBA00023180"/>
    </source>
</evidence>
<evidence type="ECO:0000259" key="21">
    <source>
        <dbReference type="PROSITE" id="PS51019"/>
    </source>
</evidence>
<dbReference type="EMBL" id="BLXT01007071">
    <property type="protein sequence ID" value="GFO36501.1"/>
    <property type="molecule type" value="Genomic_DNA"/>
</dbReference>
<dbReference type="Gene3D" id="1.20.120.1770">
    <property type="match status" value="1"/>
</dbReference>
<dbReference type="InterPro" id="IPR042307">
    <property type="entry name" value="Reeler_sf"/>
</dbReference>
<keyword evidence="7" id="KW-0964">Secreted</keyword>
<evidence type="ECO:0000256" key="16">
    <source>
        <dbReference type="ARBA" id="ARBA00023022"/>
    </source>
</evidence>
<feature type="domain" description="Reelin" evidence="21">
    <location>
        <begin position="19"/>
        <end position="192"/>
    </location>
</feature>